<dbReference type="PANTHER" id="PTHR38117:SF2">
    <property type="entry name" value="NACHT AND WD40 DOMAIN PROTEIN"/>
    <property type="match status" value="1"/>
</dbReference>
<evidence type="ECO:0000313" key="4">
    <source>
        <dbReference type="Proteomes" id="UP001321749"/>
    </source>
</evidence>
<feature type="compositionally biased region" description="Polar residues" evidence="1">
    <location>
        <begin position="343"/>
        <end position="364"/>
    </location>
</feature>
<sequence>MLRKKETFTVITPIPGFIPRQLAIDILHSHSEVITLNPLVIDHKPTAAPQNAATDEYYSTWYEITERVQVVPGMGKMGSSVIKFNGCFHDMPWGLQTHIYAPMNIDMRSTYRVAGNQPGFEPPEVPEIGLKALGAPADGLYLREDIEIKCNITMISFVKSQAKKACADMVARIIKKAELLDAGVLSAMIEDGKLVTSNPADRRHTMMGNKPSPLPSPSAANFSPSISGHSPPQVHSPRMPYQIPRMTSVNQGHSRPGTAGSQGFVGYSSPSPQPYQQPHQFQQQQFGYQHAQPNAPQELMASESSNSNQFTAEMPGDFYFPTGTPRPDRDSLVDPSQGAPHSPQWSKLNSRPNSVSSVIASPNIDQKGYPAPLATHKEINEGYDMKQQQAPQYTPYNPADYAKSPPLQNGQTPWNGQGQLPQRY</sequence>
<dbReference type="PANTHER" id="PTHR38117">
    <property type="entry name" value="NACHT AND WD40 DOMAIN PROTEIN"/>
    <property type="match status" value="1"/>
</dbReference>
<accession>A0AAV9HEL3</accession>
<evidence type="ECO:0000256" key="1">
    <source>
        <dbReference type="SAM" id="MobiDB-lite"/>
    </source>
</evidence>
<name>A0AAV9HEL3_9PEZI</name>
<feature type="compositionally biased region" description="Polar residues" evidence="1">
    <location>
        <begin position="302"/>
        <end position="311"/>
    </location>
</feature>
<organism evidence="3 4">
    <name type="scientific">Cladorrhinum samala</name>
    <dbReference type="NCBI Taxonomy" id="585594"/>
    <lineage>
        <taxon>Eukaryota</taxon>
        <taxon>Fungi</taxon>
        <taxon>Dikarya</taxon>
        <taxon>Ascomycota</taxon>
        <taxon>Pezizomycotina</taxon>
        <taxon>Sordariomycetes</taxon>
        <taxon>Sordariomycetidae</taxon>
        <taxon>Sordariales</taxon>
        <taxon>Podosporaceae</taxon>
        <taxon>Cladorrhinum</taxon>
    </lineage>
</organism>
<feature type="compositionally biased region" description="Low complexity" evidence="1">
    <location>
        <begin position="266"/>
        <end position="293"/>
    </location>
</feature>
<feature type="compositionally biased region" description="Polar residues" evidence="1">
    <location>
        <begin position="218"/>
        <end position="230"/>
    </location>
</feature>
<feature type="non-terminal residue" evidence="3">
    <location>
        <position position="424"/>
    </location>
</feature>
<evidence type="ECO:0000259" key="2">
    <source>
        <dbReference type="Pfam" id="PF23155"/>
    </source>
</evidence>
<keyword evidence="4" id="KW-1185">Reference proteome</keyword>
<dbReference type="AlphaFoldDB" id="A0AAV9HEL3"/>
<evidence type="ECO:0000313" key="3">
    <source>
        <dbReference type="EMBL" id="KAK4457867.1"/>
    </source>
</evidence>
<protein>
    <recommendedName>
        <fullName evidence="2">DUF7053 domain-containing protein</fullName>
    </recommendedName>
</protein>
<feature type="compositionally biased region" description="Polar residues" evidence="1">
    <location>
        <begin position="386"/>
        <end position="395"/>
    </location>
</feature>
<feature type="domain" description="DUF7053" evidence="2">
    <location>
        <begin position="3"/>
        <end position="178"/>
    </location>
</feature>
<feature type="compositionally biased region" description="Polar residues" evidence="1">
    <location>
        <begin position="406"/>
        <end position="424"/>
    </location>
</feature>
<dbReference type="InterPro" id="IPR055481">
    <property type="entry name" value="DUF7053"/>
</dbReference>
<reference evidence="3" key="1">
    <citation type="journal article" date="2023" name="Mol. Phylogenet. Evol.">
        <title>Genome-scale phylogeny and comparative genomics of the fungal order Sordariales.</title>
        <authorList>
            <person name="Hensen N."/>
            <person name="Bonometti L."/>
            <person name="Westerberg I."/>
            <person name="Brannstrom I.O."/>
            <person name="Guillou S."/>
            <person name="Cros-Aarteil S."/>
            <person name="Calhoun S."/>
            <person name="Haridas S."/>
            <person name="Kuo A."/>
            <person name="Mondo S."/>
            <person name="Pangilinan J."/>
            <person name="Riley R."/>
            <person name="LaButti K."/>
            <person name="Andreopoulos B."/>
            <person name="Lipzen A."/>
            <person name="Chen C."/>
            <person name="Yan M."/>
            <person name="Daum C."/>
            <person name="Ng V."/>
            <person name="Clum A."/>
            <person name="Steindorff A."/>
            <person name="Ohm R.A."/>
            <person name="Martin F."/>
            <person name="Silar P."/>
            <person name="Natvig D.O."/>
            <person name="Lalanne C."/>
            <person name="Gautier V."/>
            <person name="Ament-Velasquez S.L."/>
            <person name="Kruys A."/>
            <person name="Hutchinson M.I."/>
            <person name="Powell A.J."/>
            <person name="Barry K."/>
            <person name="Miller A.N."/>
            <person name="Grigoriev I.V."/>
            <person name="Debuchy R."/>
            <person name="Gladieux P."/>
            <person name="Hiltunen Thoren M."/>
            <person name="Johannesson H."/>
        </authorList>
    </citation>
    <scope>NUCLEOTIDE SEQUENCE</scope>
    <source>
        <strain evidence="3">PSN324</strain>
    </source>
</reference>
<reference evidence="3" key="2">
    <citation type="submission" date="2023-06" db="EMBL/GenBank/DDBJ databases">
        <authorList>
            <consortium name="Lawrence Berkeley National Laboratory"/>
            <person name="Mondo S.J."/>
            <person name="Hensen N."/>
            <person name="Bonometti L."/>
            <person name="Westerberg I."/>
            <person name="Brannstrom I.O."/>
            <person name="Guillou S."/>
            <person name="Cros-Aarteil S."/>
            <person name="Calhoun S."/>
            <person name="Haridas S."/>
            <person name="Kuo A."/>
            <person name="Pangilinan J."/>
            <person name="Riley R."/>
            <person name="Labutti K."/>
            <person name="Andreopoulos B."/>
            <person name="Lipzen A."/>
            <person name="Chen C."/>
            <person name="Yanf M."/>
            <person name="Daum C."/>
            <person name="Ng V."/>
            <person name="Clum A."/>
            <person name="Steindorff A."/>
            <person name="Ohm R."/>
            <person name="Martin F."/>
            <person name="Silar P."/>
            <person name="Natvig D."/>
            <person name="Lalanne C."/>
            <person name="Gautier V."/>
            <person name="Ament-Velasquez S.L."/>
            <person name="Kruys A."/>
            <person name="Hutchinson M.I."/>
            <person name="Powell A.J."/>
            <person name="Barry K."/>
            <person name="Miller A.N."/>
            <person name="Grigoriev I.V."/>
            <person name="Debuchy R."/>
            <person name="Gladieux P."/>
            <person name="Thoren M.H."/>
            <person name="Johannesson H."/>
        </authorList>
    </citation>
    <scope>NUCLEOTIDE SEQUENCE</scope>
    <source>
        <strain evidence="3">PSN324</strain>
    </source>
</reference>
<dbReference type="Proteomes" id="UP001321749">
    <property type="component" value="Unassembled WGS sequence"/>
</dbReference>
<gene>
    <name evidence="3" type="ORF">QBC42DRAFT_211687</name>
</gene>
<feature type="compositionally biased region" description="Basic and acidic residues" evidence="1">
    <location>
        <begin position="375"/>
        <end position="384"/>
    </location>
</feature>
<comment type="caution">
    <text evidence="3">The sequence shown here is derived from an EMBL/GenBank/DDBJ whole genome shotgun (WGS) entry which is preliminary data.</text>
</comment>
<dbReference type="EMBL" id="MU865093">
    <property type="protein sequence ID" value="KAK4457867.1"/>
    <property type="molecule type" value="Genomic_DNA"/>
</dbReference>
<dbReference type="Pfam" id="PF23155">
    <property type="entry name" value="DUF7053"/>
    <property type="match status" value="1"/>
</dbReference>
<feature type="region of interest" description="Disordered" evidence="1">
    <location>
        <begin position="196"/>
        <end position="424"/>
    </location>
</feature>
<proteinExistence type="predicted"/>